<keyword evidence="3" id="KW-1185">Reference proteome</keyword>
<evidence type="ECO:0000313" key="3">
    <source>
        <dbReference type="Proteomes" id="UP000054549"/>
    </source>
</evidence>
<evidence type="ECO:0000313" key="2">
    <source>
        <dbReference type="EMBL" id="KIL69846.1"/>
    </source>
</evidence>
<sequence>MPSSTFSRHSRPPSPPSATDTYLSITPARSAHSRRTSTSYTPTITSGGQQAQKVNITRLAIEGRARQNADGASVKVYLKISFPIDSVTPGATIPLFQEENVKILESQVHPLDNNSIPYNFSSNLAPLLHNAARALNLPPRSSETFYSAFTIPAGSSSIPSSSSRIHLSETDSESTSPVDPYYTGQVLVSNYAISYILPKVFLTRSKAVQDQENTPQSSYRNRRASVSGRDTAQFMAAIDMWVPYVSKPPRSPYLLSIPIPRCLHNHIKLRIFPPISTSSSVASLASIEDDPSAWDLASDPHVTRVISNRLARTNSYSHFADDESSDSSSPTISDGCSIQGTFPSAERIRIRWARPMKVIDVPDGGDGRRRVGVREVKGDMTCSIQGKYKDPEKKVDGIIMHVAYKGTCKGIWFPGVATLLGMDVGLEAKNSDVSWVPGFTNTWEVAGGVGYTGFDVGLGLSSPSSRTSSLDSSLSGLAPPPDQPRSDGQVYTQPNESTPSLLRVPLPAQNVGEYSFDGSINETASLDGTSSVPSSMQVSTTSNAPRPPGTQITLHLNMNELLPPVQNVFTFTLSGTILLTPRMTIARVNRQGFGMNAHSEPDEGAESEPMVLPRFTILAADAEVTSTSVRSDVESSAFVLEVYNATGDLNDAQIRKTVLQKGGSTKCGDDGGRIVLKSIRQLGVRSLDTSPRPLTPNGHIPSHALSNSPLLRPAPWRPKRDGALIIPAVDYKVTLFMKSTTLCYAVHAVLTVPSETNSDWLEFGLALPRTRKRKGKPPRVSIVNASIEGVPVRTEMISANASDKTVATGVIGSPDKAGGADWIAWIKLHAGTSGGTVAVVDYLVKCELELEAREPKQNSNVEHLLLPTFSLPIGRLDGRISVSSDLLISKLNTNLAVQRIDEDKCKFSHFSTAEFFIPQASFTVEKKRKPAATTFTPKTALQLLPWLALFITLLLLQRVTLPMKELTHLAAHLPERVNQTILTLTSTATESITVTTTVYSTITVTSTAEHVSRRTDTSSPLTVTQSTSDSITTNDQSASIITTQSPRPVETAALSSPSPPLWPIPWSVENMRTDVVVDKMRDVAEVVWQWLRRAYHYPLNPP</sequence>
<gene>
    <name evidence="2" type="ORF">M378DRAFT_69096</name>
</gene>
<feature type="compositionally biased region" description="Polar residues" evidence="1">
    <location>
        <begin position="1017"/>
        <end position="1036"/>
    </location>
</feature>
<name>A0A0C2XK10_AMAMK</name>
<proteinExistence type="predicted"/>
<organism evidence="2 3">
    <name type="scientific">Amanita muscaria (strain Koide BX008)</name>
    <dbReference type="NCBI Taxonomy" id="946122"/>
    <lineage>
        <taxon>Eukaryota</taxon>
        <taxon>Fungi</taxon>
        <taxon>Dikarya</taxon>
        <taxon>Basidiomycota</taxon>
        <taxon>Agaricomycotina</taxon>
        <taxon>Agaricomycetes</taxon>
        <taxon>Agaricomycetidae</taxon>
        <taxon>Agaricales</taxon>
        <taxon>Pluteineae</taxon>
        <taxon>Amanitaceae</taxon>
        <taxon>Amanita</taxon>
    </lineage>
</organism>
<feature type="region of interest" description="Disordered" evidence="1">
    <location>
        <begin position="465"/>
        <end position="548"/>
    </location>
</feature>
<feature type="compositionally biased region" description="Polar residues" evidence="1">
    <location>
        <begin position="518"/>
        <end position="548"/>
    </location>
</feature>
<protein>
    <submittedName>
        <fullName evidence="2">Uncharacterized protein</fullName>
    </submittedName>
</protein>
<feature type="compositionally biased region" description="Low complexity" evidence="1">
    <location>
        <begin position="465"/>
        <end position="477"/>
    </location>
</feature>
<dbReference type="InParanoid" id="A0A0C2XK10"/>
<evidence type="ECO:0000256" key="1">
    <source>
        <dbReference type="SAM" id="MobiDB-lite"/>
    </source>
</evidence>
<feature type="compositionally biased region" description="Low complexity" evidence="1">
    <location>
        <begin position="26"/>
        <end position="41"/>
    </location>
</feature>
<reference evidence="2 3" key="1">
    <citation type="submission" date="2014-04" db="EMBL/GenBank/DDBJ databases">
        <title>Evolutionary Origins and Diversification of the Mycorrhizal Mutualists.</title>
        <authorList>
            <consortium name="DOE Joint Genome Institute"/>
            <consortium name="Mycorrhizal Genomics Consortium"/>
            <person name="Kohler A."/>
            <person name="Kuo A."/>
            <person name="Nagy L.G."/>
            <person name="Floudas D."/>
            <person name="Copeland A."/>
            <person name="Barry K.W."/>
            <person name="Cichocki N."/>
            <person name="Veneault-Fourrey C."/>
            <person name="LaButti K."/>
            <person name="Lindquist E.A."/>
            <person name="Lipzen A."/>
            <person name="Lundell T."/>
            <person name="Morin E."/>
            <person name="Murat C."/>
            <person name="Riley R."/>
            <person name="Ohm R."/>
            <person name="Sun H."/>
            <person name="Tunlid A."/>
            <person name="Henrissat B."/>
            <person name="Grigoriev I.V."/>
            <person name="Hibbett D.S."/>
            <person name="Martin F."/>
        </authorList>
    </citation>
    <scope>NUCLEOTIDE SEQUENCE [LARGE SCALE GENOMIC DNA]</scope>
    <source>
        <strain evidence="2 3">Koide BX008</strain>
    </source>
</reference>
<accession>A0A0C2XK10</accession>
<feature type="region of interest" description="Disordered" evidence="1">
    <location>
        <begin position="1"/>
        <end position="49"/>
    </location>
</feature>
<dbReference type="OrthoDB" id="3210731at2759"/>
<feature type="region of interest" description="Disordered" evidence="1">
    <location>
        <begin position="1011"/>
        <end position="1036"/>
    </location>
</feature>
<dbReference type="AlphaFoldDB" id="A0A0C2XK10"/>
<dbReference type="HOGENOM" id="CLU_002241_0_0_1"/>
<feature type="compositionally biased region" description="Polar residues" evidence="1">
    <location>
        <begin position="489"/>
        <end position="500"/>
    </location>
</feature>
<dbReference type="STRING" id="946122.A0A0C2XK10"/>
<dbReference type="EMBL" id="KN818225">
    <property type="protein sequence ID" value="KIL69846.1"/>
    <property type="molecule type" value="Genomic_DNA"/>
</dbReference>
<dbReference type="Proteomes" id="UP000054549">
    <property type="component" value="Unassembled WGS sequence"/>
</dbReference>